<dbReference type="PANTHER" id="PTHR33608:SF3">
    <property type="entry name" value="SLR2013 PROTEIN"/>
    <property type="match status" value="1"/>
</dbReference>
<protein>
    <submittedName>
        <fullName evidence="4">Uncharacterized protein (DUF58 family)</fullName>
    </submittedName>
</protein>
<dbReference type="Proteomes" id="UP000293852">
    <property type="component" value="Unassembled WGS sequence"/>
</dbReference>
<dbReference type="AlphaFoldDB" id="A0A4Q7M0C0"/>
<evidence type="ECO:0000256" key="1">
    <source>
        <dbReference type="SAM" id="MobiDB-lite"/>
    </source>
</evidence>
<dbReference type="PANTHER" id="PTHR33608">
    <property type="entry name" value="BLL2464 PROTEIN"/>
    <property type="match status" value="1"/>
</dbReference>
<evidence type="ECO:0000313" key="4">
    <source>
        <dbReference type="EMBL" id="RZS60002.1"/>
    </source>
</evidence>
<keyword evidence="5" id="KW-1185">Reference proteome</keyword>
<dbReference type="EMBL" id="SGWX01000001">
    <property type="protein sequence ID" value="RZS60002.1"/>
    <property type="molecule type" value="Genomic_DNA"/>
</dbReference>
<dbReference type="RefSeq" id="WP_130411589.1">
    <property type="nucleotide sequence ID" value="NZ_SGWX01000001.1"/>
</dbReference>
<accession>A0A4Q7M0C0</accession>
<keyword evidence="2" id="KW-1133">Transmembrane helix</keyword>
<dbReference type="Pfam" id="PF01882">
    <property type="entry name" value="DUF58"/>
    <property type="match status" value="1"/>
</dbReference>
<feature type="compositionally biased region" description="Low complexity" evidence="1">
    <location>
        <begin position="102"/>
        <end position="126"/>
    </location>
</feature>
<sequence>MTLTGRAALLAVAGIVPVALWPAPGTVVIWAAVVALACGADALLAASPRRVALTRQVPTSVRLGQGATCELTVVNDSGRTLRALVRDAWPPSVAATSDAETSDAGASDAGVSDAAGPVAAASARTVRTARHRVRLRDGDGTRLATPLRPRRRGDRPAGPVTVRSFGPLGLAARQATLEVPVRLRVLPEFASRRHLPSRLARLREMDGRSAVQVRGEGTEFDSLRAYVVGDDVRSIDWRATARRADVVVRTWRPERDRRVLIVLDTGRTAATRVGGAAPRLDASIEAALLLAALADHAGDRVQVLAYDRTLRARVAGASGRRLLPELADALAGVEPRLLETDWPGLVGQVRAHAPQRALVVLLTALDPAAVETGLLTVVSQLAGTHRVVVAGVADAEVAALRAGRGPEAVYDAAAAARGDLERAAVCDVLRRQGAHVLEALPDDLPPALADVYLALKAAGRL</sequence>
<name>A0A4Q7M0C0_9MICO</name>
<feature type="region of interest" description="Disordered" evidence="1">
    <location>
        <begin position="92"/>
        <end position="161"/>
    </location>
</feature>
<dbReference type="OrthoDB" id="845740at2"/>
<feature type="transmembrane region" description="Helical" evidence="2">
    <location>
        <begin position="7"/>
        <end position="23"/>
    </location>
</feature>
<comment type="caution">
    <text evidence="4">The sequence shown here is derived from an EMBL/GenBank/DDBJ whole genome shotgun (WGS) entry which is preliminary data.</text>
</comment>
<organism evidence="4 5">
    <name type="scientific">Xylanimonas ulmi</name>
    <dbReference type="NCBI Taxonomy" id="228973"/>
    <lineage>
        <taxon>Bacteria</taxon>
        <taxon>Bacillati</taxon>
        <taxon>Actinomycetota</taxon>
        <taxon>Actinomycetes</taxon>
        <taxon>Micrococcales</taxon>
        <taxon>Promicromonosporaceae</taxon>
        <taxon>Xylanimonas</taxon>
    </lineage>
</organism>
<feature type="domain" description="DUF58" evidence="3">
    <location>
        <begin position="223"/>
        <end position="400"/>
    </location>
</feature>
<keyword evidence="2" id="KW-0812">Transmembrane</keyword>
<evidence type="ECO:0000313" key="5">
    <source>
        <dbReference type="Proteomes" id="UP000293852"/>
    </source>
</evidence>
<keyword evidence="2" id="KW-0472">Membrane</keyword>
<dbReference type="InterPro" id="IPR002881">
    <property type="entry name" value="DUF58"/>
</dbReference>
<reference evidence="4 5" key="1">
    <citation type="submission" date="2019-02" db="EMBL/GenBank/DDBJ databases">
        <title>Sequencing the genomes of 1000 actinobacteria strains.</title>
        <authorList>
            <person name="Klenk H.-P."/>
        </authorList>
    </citation>
    <scope>NUCLEOTIDE SEQUENCE [LARGE SCALE GENOMIC DNA]</scope>
    <source>
        <strain evidence="4 5">DSM 16932</strain>
    </source>
</reference>
<evidence type="ECO:0000259" key="3">
    <source>
        <dbReference type="Pfam" id="PF01882"/>
    </source>
</evidence>
<proteinExistence type="predicted"/>
<evidence type="ECO:0000256" key="2">
    <source>
        <dbReference type="SAM" id="Phobius"/>
    </source>
</evidence>
<gene>
    <name evidence="4" type="ORF">EV386_0242</name>
</gene>